<evidence type="ECO:0000256" key="1">
    <source>
        <dbReference type="ARBA" id="ARBA00004418"/>
    </source>
</evidence>
<evidence type="ECO:0000313" key="13">
    <source>
        <dbReference type="Proteomes" id="UP000191820"/>
    </source>
</evidence>
<keyword evidence="8 10" id="KW-0653">Protein transport</keyword>
<evidence type="ECO:0000256" key="6">
    <source>
        <dbReference type="ARBA" id="ARBA00022729"/>
    </source>
</evidence>
<dbReference type="HAMAP" id="MF_00240">
    <property type="entry name" value="LolA"/>
    <property type="match status" value="1"/>
</dbReference>
<feature type="chain" id="PRO_5044908528" description="Outer-membrane lipoprotein carrier protein" evidence="10">
    <location>
        <begin position="22"/>
        <end position="211"/>
    </location>
</feature>
<proteinExistence type="inferred from homology"/>
<dbReference type="InterPro" id="IPR029046">
    <property type="entry name" value="LolA/LolB/LppX"/>
</dbReference>
<feature type="coiled-coil region" evidence="11">
    <location>
        <begin position="24"/>
        <end position="51"/>
    </location>
</feature>
<reference evidence="12 13" key="1">
    <citation type="submission" date="2017-03" db="EMBL/GenBank/DDBJ databases">
        <title>Genome sequencing of Shewanella japonica KCTC 22435.</title>
        <authorList>
            <person name="Kim K.M."/>
        </authorList>
    </citation>
    <scope>NUCLEOTIDE SEQUENCE [LARGE SCALE GENOMIC DNA]</scope>
    <source>
        <strain evidence="12 13">KCTC 22435</strain>
    </source>
</reference>
<evidence type="ECO:0000256" key="7">
    <source>
        <dbReference type="ARBA" id="ARBA00022764"/>
    </source>
</evidence>
<keyword evidence="6 10" id="KW-0732">Signal</keyword>
<feature type="signal peptide" evidence="10">
    <location>
        <begin position="1"/>
        <end position="21"/>
    </location>
</feature>
<comment type="similarity">
    <text evidence="2 10">Belongs to the LolA family.</text>
</comment>
<dbReference type="InterPro" id="IPR018323">
    <property type="entry name" value="OM_lipoprot_carrier_LolA_Pbac"/>
</dbReference>
<keyword evidence="5 10" id="KW-0813">Transport</keyword>
<evidence type="ECO:0000256" key="5">
    <source>
        <dbReference type="ARBA" id="ARBA00022448"/>
    </source>
</evidence>
<name>A0ABN4YHW0_9GAMM</name>
<evidence type="ECO:0000256" key="11">
    <source>
        <dbReference type="SAM" id="Coils"/>
    </source>
</evidence>
<keyword evidence="7 10" id="KW-0574">Periplasm</keyword>
<comment type="subunit">
    <text evidence="3 10">Monomer.</text>
</comment>
<dbReference type="Gene3D" id="2.50.20.10">
    <property type="entry name" value="Lipoprotein localisation LolA/LolB/LppX"/>
    <property type="match status" value="1"/>
</dbReference>
<evidence type="ECO:0000256" key="4">
    <source>
        <dbReference type="ARBA" id="ARBA00014035"/>
    </source>
</evidence>
<gene>
    <name evidence="10" type="primary">lolA</name>
    <name evidence="12" type="ORF">SJ2017_2207</name>
</gene>
<keyword evidence="11" id="KW-0175">Coiled coil</keyword>
<evidence type="ECO:0000256" key="10">
    <source>
        <dbReference type="HAMAP-Rule" id="MF_00240"/>
    </source>
</evidence>
<sequence length="211" mass="23403" precursor="true">MTKSVGVISMVALLLSANVMADDSQALRSKLEQLDSLKANFTQEVTDINDKVIQSGSGIFALAYPNKFFWHLTEPDESLIVADGSDLWIYNPFAEEVTVMDFADAVEASPIALLVHRDESTWQQYHVSQVQPESGKACYLIKPKSLDTSVVTVTVCFNDSGISDFSLLDQQGNHSQFALSEQTNVSTEEKGLFEFVIPTDVDIDDQRQSER</sequence>
<dbReference type="RefSeq" id="WP_065107998.1">
    <property type="nucleotide sequence ID" value="NZ_CP020472.1"/>
</dbReference>
<dbReference type="NCBIfam" id="TIGR00547">
    <property type="entry name" value="lolA"/>
    <property type="match status" value="1"/>
</dbReference>
<evidence type="ECO:0000256" key="3">
    <source>
        <dbReference type="ARBA" id="ARBA00011245"/>
    </source>
</evidence>
<organism evidence="12 13">
    <name type="scientific">Shewanella japonica</name>
    <dbReference type="NCBI Taxonomy" id="93973"/>
    <lineage>
        <taxon>Bacteria</taxon>
        <taxon>Pseudomonadati</taxon>
        <taxon>Pseudomonadota</taxon>
        <taxon>Gammaproteobacteria</taxon>
        <taxon>Alteromonadales</taxon>
        <taxon>Shewanellaceae</taxon>
        <taxon>Shewanella</taxon>
    </lineage>
</organism>
<dbReference type="PANTHER" id="PTHR35869">
    <property type="entry name" value="OUTER-MEMBRANE LIPOPROTEIN CARRIER PROTEIN"/>
    <property type="match status" value="1"/>
</dbReference>
<dbReference type="EMBL" id="CP020472">
    <property type="protein sequence ID" value="ARD22500.1"/>
    <property type="molecule type" value="Genomic_DNA"/>
</dbReference>
<comment type="function">
    <text evidence="10">Participates in the translocation of lipoproteins from the inner membrane to the outer membrane. Only forms a complex with a lipoprotein if the residue after the N-terminal Cys is not an aspartate (The Asp acts as a targeting signal to indicate that the lipoprotein should stay in the inner membrane).</text>
</comment>
<keyword evidence="12" id="KW-0449">Lipoprotein</keyword>
<dbReference type="CDD" id="cd16325">
    <property type="entry name" value="LolA"/>
    <property type="match status" value="1"/>
</dbReference>
<evidence type="ECO:0000256" key="9">
    <source>
        <dbReference type="ARBA" id="ARBA00023186"/>
    </source>
</evidence>
<accession>A0ABN4YHW0</accession>
<dbReference type="Proteomes" id="UP000191820">
    <property type="component" value="Chromosome"/>
</dbReference>
<evidence type="ECO:0000256" key="2">
    <source>
        <dbReference type="ARBA" id="ARBA00007615"/>
    </source>
</evidence>
<evidence type="ECO:0000313" key="12">
    <source>
        <dbReference type="EMBL" id="ARD22500.1"/>
    </source>
</evidence>
<dbReference type="SUPFAM" id="SSF89392">
    <property type="entry name" value="Prokaryotic lipoproteins and lipoprotein localization factors"/>
    <property type="match status" value="1"/>
</dbReference>
<protein>
    <recommendedName>
        <fullName evidence="4 10">Outer-membrane lipoprotein carrier protein</fullName>
    </recommendedName>
</protein>
<dbReference type="InterPro" id="IPR004564">
    <property type="entry name" value="OM_lipoprot_carrier_LolA-like"/>
</dbReference>
<dbReference type="Pfam" id="PF03548">
    <property type="entry name" value="LolA"/>
    <property type="match status" value="1"/>
</dbReference>
<keyword evidence="13" id="KW-1185">Reference proteome</keyword>
<dbReference type="PANTHER" id="PTHR35869:SF1">
    <property type="entry name" value="OUTER-MEMBRANE LIPOPROTEIN CARRIER PROTEIN"/>
    <property type="match status" value="1"/>
</dbReference>
<evidence type="ECO:0000256" key="8">
    <source>
        <dbReference type="ARBA" id="ARBA00022927"/>
    </source>
</evidence>
<comment type="subcellular location">
    <subcellularLocation>
        <location evidence="1 10">Periplasm</location>
    </subcellularLocation>
</comment>
<keyword evidence="9 10" id="KW-0143">Chaperone</keyword>